<keyword evidence="1" id="KW-0812">Transmembrane</keyword>
<protein>
    <submittedName>
        <fullName evidence="2">Uncharacterized protein</fullName>
    </submittedName>
</protein>
<keyword evidence="1" id="KW-0472">Membrane</keyword>
<name>A0A1F6SZ45_9PROT</name>
<dbReference type="EMBL" id="MFSQ01000128">
    <property type="protein sequence ID" value="OGI38207.1"/>
    <property type="molecule type" value="Genomic_DNA"/>
</dbReference>
<dbReference type="Proteomes" id="UP000178379">
    <property type="component" value="Unassembled WGS sequence"/>
</dbReference>
<gene>
    <name evidence="2" type="ORF">A2140_03300</name>
</gene>
<evidence type="ECO:0000313" key="2">
    <source>
        <dbReference type="EMBL" id="OGI38207.1"/>
    </source>
</evidence>
<dbReference type="AlphaFoldDB" id="A0A1F6SZ45"/>
<sequence length="75" mass="7980">MRKIFLGPGAPVPCQACGKTVKVSFPDWLKAALPGAAVMVAALFFDSDLMVYGLSLIGLALLIGLHLLWVPLVKE</sequence>
<proteinExistence type="predicted"/>
<reference evidence="2 3" key="1">
    <citation type="journal article" date="2016" name="Nat. Commun.">
        <title>Thousands of microbial genomes shed light on interconnected biogeochemical processes in an aquifer system.</title>
        <authorList>
            <person name="Anantharaman K."/>
            <person name="Brown C.T."/>
            <person name="Hug L.A."/>
            <person name="Sharon I."/>
            <person name="Castelle C.J."/>
            <person name="Probst A.J."/>
            <person name="Thomas B.C."/>
            <person name="Singh A."/>
            <person name="Wilkins M.J."/>
            <person name="Karaoz U."/>
            <person name="Brodie E.L."/>
            <person name="Williams K.H."/>
            <person name="Hubbard S.S."/>
            <person name="Banfield J.F."/>
        </authorList>
    </citation>
    <scope>NUCLEOTIDE SEQUENCE [LARGE SCALE GENOMIC DNA]</scope>
</reference>
<comment type="caution">
    <text evidence="2">The sequence shown here is derived from an EMBL/GenBank/DDBJ whole genome shotgun (WGS) entry which is preliminary data.</text>
</comment>
<evidence type="ECO:0000313" key="3">
    <source>
        <dbReference type="Proteomes" id="UP000178379"/>
    </source>
</evidence>
<organism evidence="2 3">
    <name type="scientific">Candidatus Muproteobacteria bacterium RBG_16_62_13</name>
    <dbReference type="NCBI Taxonomy" id="1817756"/>
    <lineage>
        <taxon>Bacteria</taxon>
        <taxon>Pseudomonadati</taxon>
        <taxon>Pseudomonadota</taxon>
        <taxon>Candidatus Muproteobacteria</taxon>
    </lineage>
</organism>
<feature type="transmembrane region" description="Helical" evidence="1">
    <location>
        <begin position="52"/>
        <end position="72"/>
    </location>
</feature>
<evidence type="ECO:0000256" key="1">
    <source>
        <dbReference type="SAM" id="Phobius"/>
    </source>
</evidence>
<keyword evidence="1" id="KW-1133">Transmembrane helix</keyword>
<accession>A0A1F6SZ45</accession>